<name>A0A510K0H0_9FUSO</name>
<dbReference type="InterPro" id="IPR020209">
    <property type="entry name" value="Cas6b_C"/>
</dbReference>
<feature type="domain" description="Cas6b C-terminal" evidence="1">
    <location>
        <begin position="108"/>
        <end position="213"/>
    </location>
</feature>
<evidence type="ECO:0000259" key="1">
    <source>
        <dbReference type="Pfam" id="PF17262"/>
    </source>
</evidence>
<gene>
    <name evidence="3" type="ORF">JMUB3870_1238</name>
</gene>
<evidence type="ECO:0000259" key="2">
    <source>
        <dbReference type="Pfam" id="PF17955"/>
    </source>
</evidence>
<protein>
    <recommendedName>
        <fullName evidence="5">Cas6b C-terminal domain-containing protein</fullName>
    </recommendedName>
</protein>
<evidence type="ECO:0000313" key="3">
    <source>
        <dbReference type="EMBL" id="BBM45120.1"/>
    </source>
</evidence>
<feature type="domain" description="Cas6b N-terminal" evidence="2">
    <location>
        <begin position="2"/>
        <end position="89"/>
    </location>
</feature>
<dbReference type="EMBL" id="AP019831">
    <property type="protein sequence ID" value="BBM45120.1"/>
    <property type="molecule type" value="Genomic_DNA"/>
</dbReference>
<dbReference type="InterPro" id="IPR041528">
    <property type="entry name" value="Cas6b_N"/>
</dbReference>
<dbReference type="RefSeq" id="WP_155282722.1">
    <property type="nucleotide sequence ID" value="NZ_AP019831.1"/>
</dbReference>
<dbReference type="Pfam" id="PF17955">
    <property type="entry name" value="Cas6b_N"/>
    <property type="match status" value="1"/>
</dbReference>
<dbReference type="AlphaFoldDB" id="A0A510K0H0"/>
<reference evidence="3 4" key="1">
    <citation type="submission" date="2019-07" db="EMBL/GenBank/DDBJ databases">
        <title>Complete Genome Sequence of Leptotrichia trevisanii Strain JMUB3870.</title>
        <authorList>
            <person name="Watanabe S."/>
            <person name="Cui L."/>
        </authorList>
    </citation>
    <scope>NUCLEOTIDE SEQUENCE [LARGE SCALE GENOMIC DNA]</scope>
    <source>
        <strain evidence="3 4">JMUB3870</strain>
    </source>
</reference>
<sequence>MKYSILKFKRNEKHTMRDLEKLRGFLADKYKENMAFHNHLSDGYNYSYPKLQYKLIKNTLSVMGIGEDVTEINKKIFEDIDYLDIDGNLIFDIQKEIEIFEDEIEFTRNKIYEYRFVTPYLPLNEKNFSKYLKREYTLEQAITNNILEVLKGLGIWLEKENKIYVSTDLQITSRDLKNVNMIAFIGTFYTNIKFPDYFSLGKRKSLGYGTFVKVEK</sequence>
<dbReference type="OrthoDB" id="656505at2"/>
<proteinExistence type="predicted"/>
<dbReference type="Proteomes" id="UP000422644">
    <property type="component" value="Chromosome"/>
</dbReference>
<organism evidence="3 4">
    <name type="scientific">Leptotrichia trevisanii</name>
    <dbReference type="NCBI Taxonomy" id="109328"/>
    <lineage>
        <taxon>Bacteria</taxon>
        <taxon>Fusobacteriati</taxon>
        <taxon>Fusobacteriota</taxon>
        <taxon>Fusobacteriia</taxon>
        <taxon>Fusobacteriales</taxon>
        <taxon>Leptotrichiaceae</taxon>
        <taxon>Leptotrichia</taxon>
    </lineage>
</organism>
<evidence type="ECO:0000313" key="4">
    <source>
        <dbReference type="Proteomes" id="UP000422644"/>
    </source>
</evidence>
<evidence type="ECO:0008006" key="5">
    <source>
        <dbReference type="Google" id="ProtNLM"/>
    </source>
</evidence>
<keyword evidence="4" id="KW-1185">Reference proteome</keyword>
<accession>A0A510K0H0</accession>
<dbReference type="Pfam" id="PF17262">
    <property type="entry name" value="Cas6b_C"/>
    <property type="match status" value="1"/>
</dbReference>